<accession>A0A6S7F139</accession>
<dbReference type="InterPro" id="IPR023529">
    <property type="entry name" value="ProQ"/>
</dbReference>
<evidence type="ECO:0000256" key="2">
    <source>
        <dbReference type="ARBA" id="ARBA00022884"/>
    </source>
</evidence>
<dbReference type="GO" id="GO:0005829">
    <property type="term" value="C:cytosol"/>
    <property type="evidence" value="ECO:0007669"/>
    <property type="project" value="TreeGrafter"/>
</dbReference>
<evidence type="ECO:0000313" key="6">
    <source>
        <dbReference type="EMBL" id="CAB3926097.1"/>
    </source>
</evidence>
<dbReference type="GO" id="GO:0010608">
    <property type="term" value="P:post-transcriptional regulation of gene expression"/>
    <property type="evidence" value="ECO:0007669"/>
    <property type="project" value="InterPro"/>
</dbReference>
<proteinExistence type="predicted"/>
<feature type="compositionally biased region" description="Polar residues" evidence="4">
    <location>
        <begin position="349"/>
        <end position="368"/>
    </location>
</feature>
<dbReference type="GO" id="GO:0034057">
    <property type="term" value="F:RNA strand-exchange activity"/>
    <property type="evidence" value="ECO:0007669"/>
    <property type="project" value="InterPro"/>
</dbReference>
<dbReference type="EMBL" id="CADILE010000034">
    <property type="protein sequence ID" value="CAB3926097.1"/>
    <property type="molecule type" value="Genomic_DNA"/>
</dbReference>
<keyword evidence="3" id="KW-0143">Chaperone</keyword>
<organism evidence="6 7">
    <name type="scientific">Achromobacter ruhlandii</name>
    <dbReference type="NCBI Taxonomy" id="72557"/>
    <lineage>
        <taxon>Bacteria</taxon>
        <taxon>Pseudomonadati</taxon>
        <taxon>Pseudomonadota</taxon>
        <taxon>Betaproteobacteria</taxon>
        <taxon>Burkholderiales</taxon>
        <taxon>Alcaligenaceae</taxon>
        <taxon>Achromobacter</taxon>
    </lineage>
</organism>
<evidence type="ECO:0000256" key="4">
    <source>
        <dbReference type="SAM" id="MobiDB-lite"/>
    </source>
</evidence>
<dbReference type="InterPro" id="IPR036442">
    <property type="entry name" value="ProQ/FinO_sf"/>
</dbReference>
<evidence type="ECO:0000259" key="5">
    <source>
        <dbReference type="SMART" id="SM00945"/>
    </source>
</evidence>
<dbReference type="SUPFAM" id="SSF48657">
    <property type="entry name" value="FinO-like"/>
    <property type="match status" value="1"/>
</dbReference>
<feature type="compositionally biased region" description="Low complexity" evidence="4">
    <location>
        <begin position="315"/>
        <end position="338"/>
    </location>
</feature>
<dbReference type="SMART" id="SM00945">
    <property type="entry name" value="ProQ"/>
    <property type="match status" value="1"/>
</dbReference>
<evidence type="ECO:0000256" key="3">
    <source>
        <dbReference type="ARBA" id="ARBA00023186"/>
    </source>
</evidence>
<feature type="region of interest" description="Disordered" evidence="4">
    <location>
        <begin position="289"/>
        <end position="368"/>
    </location>
</feature>
<dbReference type="PANTHER" id="PTHR38106:SF1">
    <property type="entry name" value="RNA CHAPERONE PROQ"/>
    <property type="match status" value="1"/>
</dbReference>
<dbReference type="AlphaFoldDB" id="A0A6S7F139"/>
<dbReference type="PANTHER" id="PTHR38106">
    <property type="entry name" value="RNA CHAPERONE PROQ"/>
    <property type="match status" value="1"/>
</dbReference>
<dbReference type="Gene3D" id="1.10.1710.10">
    <property type="entry name" value="ProQ/FinO domain"/>
    <property type="match status" value="1"/>
</dbReference>
<name>A0A6S7F139_9BURK</name>
<dbReference type="InterPro" id="IPR016103">
    <property type="entry name" value="ProQ/FinO"/>
</dbReference>
<dbReference type="Pfam" id="PF04352">
    <property type="entry name" value="ProQ"/>
    <property type="match status" value="1"/>
</dbReference>
<dbReference type="Proteomes" id="UP000494122">
    <property type="component" value="Unassembled WGS sequence"/>
</dbReference>
<sequence length="368" mass="38326">MAQPAAQQCGKVPPAPWGPWEAAGAATAAASVPSSATTRGPLAVHRMTDAALSATAGMGAPNAVEATSDWKTSSPAASHPSARRAAADVRINVTGVCIPMVPTSLRRPPDARNFNPTRHNCYAARFQHLKSQHTMGLEQLAAIRELLLKQAPEEAASKKKTARPAGNDAGSRKPAARPSDDAAAARKKPARSPAGERREAPAVDPVLIAISRLQRQFPKAFPKKPAPKVPLKLGVLEDLVQHAKTLQLSPDEIKQAVKTWCDGRRYWDCMVESAARVDLNGEPAGAVTANEAQHAKRMASRRHAKAGGGRGGKGNANKGKPAAEGAKQSAQAEAAAPADTSVDAPVDTSVDTSVATPAQAPSDTQATD</sequence>
<feature type="region of interest" description="Disordered" evidence="4">
    <location>
        <begin position="154"/>
        <end position="200"/>
    </location>
</feature>
<feature type="region of interest" description="Disordered" evidence="4">
    <location>
        <begin position="1"/>
        <end position="20"/>
    </location>
</feature>
<reference evidence="6 7" key="1">
    <citation type="submission" date="2020-04" db="EMBL/GenBank/DDBJ databases">
        <authorList>
            <person name="De Canck E."/>
        </authorList>
    </citation>
    <scope>NUCLEOTIDE SEQUENCE [LARGE SCALE GENOMIC DNA]</scope>
    <source>
        <strain evidence="6 7">LMG 3328</strain>
    </source>
</reference>
<protein>
    <submittedName>
        <fullName evidence="6">RNA chaperone ProQ</fullName>
    </submittedName>
</protein>
<gene>
    <name evidence="6" type="primary">proQ</name>
    <name evidence="6" type="ORF">LMG3328_05881</name>
</gene>
<keyword evidence="1" id="KW-0963">Cytoplasm</keyword>
<evidence type="ECO:0000256" key="1">
    <source>
        <dbReference type="ARBA" id="ARBA00022490"/>
    </source>
</evidence>
<feature type="compositionally biased region" description="Basic residues" evidence="4">
    <location>
        <begin position="295"/>
        <end position="305"/>
    </location>
</feature>
<keyword evidence="2" id="KW-0694">RNA-binding</keyword>
<feature type="domain" description="ProQ/FinO" evidence="5">
    <location>
        <begin position="201"/>
        <end position="315"/>
    </location>
</feature>
<evidence type="ECO:0000313" key="7">
    <source>
        <dbReference type="Proteomes" id="UP000494122"/>
    </source>
</evidence>
<dbReference type="GO" id="GO:0033592">
    <property type="term" value="F:RNA strand annealing activity"/>
    <property type="evidence" value="ECO:0007669"/>
    <property type="project" value="InterPro"/>
</dbReference>